<sequence>MVDNFAVPPKWILEPRDVNVSVGHSLSLQCRAEGHPTPAITWKRAIGTFSPHSIIKKYILQNVTNFYAFSLFAHLSLTQYVTHFLIFVSPLQACTRATTRTSFPPPEARPPSPTAPSDSTKSENRTRGIICARRETTWAPASPKSSSSKLTVSGSCRLYF</sequence>
<dbReference type="Gene3D" id="2.60.40.10">
    <property type="entry name" value="Immunoglobulins"/>
    <property type="match status" value="1"/>
</dbReference>
<evidence type="ECO:0000313" key="3">
    <source>
        <dbReference type="EMBL" id="OXA56398.1"/>
    </source>
</evidence>
<dbReference type="Pfam" id="PF13927">
    <property type="entry name" value="Ig_3"/>
    <property type="match status" value="1"/>
</dbReference>
<feature type="region of interest" description="Disordered" evidence="1">
    <location>
        <begin position="99"/>
        <end position="154"/>
    </location>
</feature>
<dbReference type="EMBL" id="LNIX01000004">
    <property type="protein sequence ID" value="OXA56398.1"/>
    <property type="molecule type" value="Genomic_DNA"/>
</dbReference>
<keyword evidence="4" id="KW-1185">Reference proteome</keyword>
<comment type="caution">
    <text evidence="3">The sequence shown here is derived from an EMBL/GenBank/DDBJ whole genome shotgun (WGS) entry which is preliminary data.</text>
</comment>
<feature type="compositionally biased region" description="Pro residues" evidence="1">
    <location>
        <begin position="103"/>
        <end position="114"/>
    </location>
</feature>
<dbReference type="SUPFAM" id="SSF48726">
    <property type="entry name" value="Immunoglobulin"/>
    <property type="match status" value="1"/>
</dbReference>
<evidence type="ECO:0000256" key="1">
    <source>
        <dbReference type="SAM" id="MobiDB-lite"/>
    </source>
</evidence>
<dbReference type="InterPro" id="IPR036179">
    <property type="entry name" value="Ig-like_dom_sf"/>
</dbReference>
<feature type="domain" description="Ig-like" evidence="2">
    <location>
        <begin position="9"/>
        <end position="44"/>
    </location>
</feature>
<gene>
    <name evidence="3" type="ORF">Fcan01_08743</name>
</gene>
<reference evidence="3 4" key="1">
    <citation type="submission" date="2015-12" db="EMBL/GenBank/DDBJ databases">
        <title>The genome of Folsomia candida.</title>
        <authorList>
            <person name="Faddeeva A."/>
            <person name="Derks M.F."/>
            <person name="Anvar Y."/>
            <person name="Smit S."/>
            <person name="Van Straalen N."/>
            <person name="Roelofs D."/>
        </authorList>
    </citation>
    <scope>NUCLEOTIDE SEQUENCE [LARGE SCALE GENOMIC DNA]</scope>
    <source>
        <strain evidence="3 4">VU population</strain>
        <tissue evidence="3">Whole body</tissue>
    </source>
</reference>
<dbReference type="Proteomes" id="UP000198287">
    <property type="component" value="Unassembled WGS sequence"/>
</dbReference>
<evidence type="ECO:0000259" key="2">
    <source>
        <dbReference type="PROSITE" id="PS50835"/>
    </source>
</evidence>
<feature type="compositionally biased region" description="Low complexity" evidence="1">
    <location>
        <begin position="139"/>
        <end position="149"/>
    </location>
</feature>
<dbReference type="InterPro" id="IPR007110">
    <property type="entry name" value="Ig-like_dom"/>
</dbReference>
<name>A0A226EGP3_FOLCA</name>
<protein>
    <submittedName>
        <fullName evidence="3">Down syndrome cell adhesion molecule-like protein Dscam2</fullName>
    </submittedName>
</protein>
<dbReference type="PROSITE" id="PS50835">
    <property type="entry name" value="IG_LIKE"/>
    <property type="match status" value="1"/>
</dbReference>
<accession>A0A226EGP3</accession>
<feature type="compositionally biased region" description="Basic and acidic residues" evidence="1">
    <location>
        <begin position="120"/>
        <end position="136"/>
    </location>
</feature>
<organism evidence="3 4">
    <name type="scientific">Folsomia candida</name>
    <name type="common">Springtail</name>
    <dbReference type="NCBI Taxonomy" id="158441"/>
    <lineage>
        <taxon>Eukaryota</taxon>
        <taxon>Metazoa</taxon>
        <taxon>Ecdysozoa</taxon>
        <taxon>Arthropoda</taxon>
        <taxon>Hexapoda</taxon>
        <taxon>Collembola</taxon>
        <taxon>Entomobryomorpha</taxon>
        <taxon>Isotomoidea</taxon>
        <taxon>Isotomidae</taxon>
        <taxon>Proisotominae</taxon>
        <taxon>Folsomia</taxon>
    </lineage>
</organism>
<proteinExistence type="predicted"/>
<evidence type="ECO:0000313" key="4">
    <source>
        <dbReference type="Proteomes" id="UP000198287"/>
    </source>
</evidence>
<dbReference type="InterPro" id="IPR013783">
    <property type="entry name" value="Ig-like_fold"/>
</dbReference>
<dbReference type="STRING" id="158441.A0A226EGP3"/>
<dbReference type="AlphaFoldDB" id="A0A226EGP3"/>